<feature type="compositionally biased region" description="Basic and acidic residues" evidence="1">
    <location>
        <begin position="206"/>
        <end position="223"/>
    </location>
</feature>
<dbReference type="STRING" id="308745.A0A0F8VLN2"/>
<comment type="caution">
    <text evidence="2">The sequence shown here is derived from an EMBL/GenBank/DDBJ whole genome shotgun (WGS) entry which is preliminary data.</text>
</comment>
<dbReference type="InterPro" id="IPR031342">
    <property type="entry name" value="Mug163-like"/>
</dbReference>
<feature type="compositionally biased region" description="Low complexity" evidence="1">
    <location>
        <begin position="225"/>
        <end position="241"/>
    </location>
</feature>
<dbReference type="OrthoDB" id="5329385at2759"/>
<evidence type="ECO:0000313" key="2">
    <source>
        <dbReference type="EMBL" id="KKK24031.1"/>
    </source>
</evidence>
<feature type="compositionally biased region" description="Low complexity" evidence="1">
    <location>
        <begin position="251"/>
        <end position="260"/>
    </location>
</feature>
<dbReference type="AlphaFoldDB" id="A0A0F8VLN2"/>
<accession>A0A0F8VLN2</accession>
<name>A0A0F8VLN2_9EURO</name>
<gene>
    <name evidence="2" type="ORF">ARAM_005932</name>
</gene>
<dbReference type="EMBL" id="JZBS01001118">
    <property type="protein sequence ID" value="KKK24031.1"/>
    <property type="molecule type" value="Genomic_DNA"/>
</dbReference>
<dbReference type="Proteomes" id="UP000034291">
    <property type="component" value="Unassembled WGS sequence"/>
</dbReference>
<feature type="region of interest" description="Disordered" evidence="1">
    <location>
        <begin position="187"/>
        <end position="294"/>
    </location>
</feature>
<organism evidence="2 3">
    <name type="scientific">Aspergillus rambellii</name>
    <dbReference type="NCBI Taxonomy" id="308745"/>
    <lineage>
        <taxon>Eukaryota</taxon>
        <taxon>Fungi</taxon>
        <taxon>Dikarya</taxon>
        <taxon>Ascomycota</taxon>
        <taxon>Pezizomycotina</taxon>
        <taxon>Eurotiomycetes</taxon>
        <taxon>Eurotiomycetidae</taxon>
        <taxon>Eurotiales</taxon>
        <taxon>Aspergillaceae</taxon>
        <taxon>Aspergillus</taxon>
        <taxon>Aspergillus subgen. Nidulantes</taxon>
    </lineage>
</organism>
<dbReference type="Pfam" id="PF17119">
    <property type="entry name" value="MMU163"/>
    <property type="match status" value="1"/>
</dbReference>
<evidence type="ECO:0000313" key="3">
    <source>
        <dbReference type="Proteomes" id="UP000034291"/>
    </source>
</evidence>
<evidence type="ECO:0000256" key="1">
    <source>
        <dbReference type="SAM" id="MobiDB-lite"/>
    </source>
</evidence>
<evidence type="ECO:0008006" key="4">
    <source>
        <dbReference type="Google" id="ProtNLM"/>
    </source>
</evidence>
<feature type="region of interest" description="Disordered" evidence="1">
    <location>
        <begin position="373"/>
        <end position="394"/>
    </location>
</feature>
<keyword evidence="3" id="KW-1185">Reference proteome</keyword>
<reference evidence="2 3" key="1">
    <citation type="submission" date="2015-02" db="EMBL/GenBank/DDBJ databases">
        <title>Draft Genome Sequences of Two Closely-Related Aflatoxigenic Aspergillus Species Obtained from the Cote d'Ivoire.</title>
        <authorList>
            <person name="Moore G.G."/>
            <person name="Beltz S.B."/>
            <person name="Mack B.M."/>
        </authorList>
    </citation>
    <scope>NUCLEOTIDE SEQUENCE [LARGE SCALE GENOMIC DNA]</scope>
    <source>
        <strain evidence="2 3">SRRC1468</strain>
    </source>
</reference>
<feature type="compositionally biased region" description="Low complexity" evidence="1">
    <location>
        <begin position="273"/>
        <end position="290"/>
    </location>
</feature>
<feature type="region of interest" description="Disordered" evidence="1">
    <location>
        <begin position="1"/>
        <end position="96"/>
    </location>
</feature>
<sequence length="394" mass="41892">MPKLVTPSPPTSSTLRLPSRSRGRFHRQPFTSSNLRPLAQPRHDSIPDHLPQTWTSLSQSHPQPPQPSLLFSPTGPNPSITDGLGNPQNDHTPPDERILKLGKTLRTLSPLLPTILINPLPPQILSPSVTLHLFPSTHPHLPTVKGRTLYRAALWAVPVAWSSVPLVGNVKLQVLSERIVRAGSVLDPESKSGTVDNNVNGRGNGKGKECGDERLVVRWRTESHSTPASTSSSTASTSPPSGSECQSECQSGTSPSSISDSTEKNPPPPPSPSSTSQSSTANTTTTKGLGFPLGGGGGGTAPIFNLPHNDHFTGLFIFSFDAEGRVLTQTIEHAEDARGWERTAKFVTLTDWLIGKARGSLDLDLEPRPALSSSSLALHGAEGEGGTPRRASSS</sequence>
<protein>
    <recommendedName>
        <fullName evidence="4">Chromosome segregation protein</fullName>
    </recommendedName>
</protein>
<proteinExistence type="predicted"/>